<dbReference type="EMBL" id="CP003364">
    <property type="protein sequence ID" value="AGA29309.1"/>
    <property type="molecule type" value="Genomic_DNA"/>
</dbReference>
<dbReference type="HAMAP" id="MF_01020">
    <property type="entry name" value="HisE"/>
    <property type="match status" value="1"/>
</dbReference>
<dbReference type="PANTHER" id="PTHR42945:SF9">
    <property type="entry name" value="HISTIDINE BIOSYNTHESIS BIFUNCTIONAL PROTEIN HISIE"/>
    <property type="match status" value="1"/>
</dbReference>
<dbReference type="UniPathway" id="UPA00031">
    <property type="reaction ID" value="UER00007"/>
</dbReference>
<evidence type="ECO:0000313" key="12">
    <source>
        <dbReference type="Proteomes" id="UP000010798"/>
    </source>
</evidence>
<evidence type="ECO:0000256" key="10">
    <source>
        <dbReference type="HAMAP-Rule" id="MF_01020"/>
    </source>
</evidence>
<gene>
    <name evidence="10" type="primary">hisE</name>
    <name evidence="11" type="ordered locus">Sinac_5157</name>
</gene>
<dbReference type="OrthoDB" id="9814738at2"/>
<keyword evidence="4 10" id="KW-0963">Cytoplasm</keyword>
<evidence type="ECO:0000256" key="7">
    <source>
        <dbReference type="ARBA" id="ARBA00022801"/>
    </source>
</evidence>
<keyword evidence="8 10" id="KW-0067">ATP-binding</keyword>
<keyword evidence="7 10" id="KW-0378">Hydrolase</keyword>
<evidence type="ECO:0000256" key="6">
    <source>
        <dbReference type="ARBA" id="ARBA00022741"/>
    </source>
</evidence>
<dbReference type="GO" id="GO:0000105">
    <property type="term" value="P:L-histidine biosynthetic process"/>
    <property type="evidence" value="ECO:0007669"/>
    <property type="project" value="UniProtKB-UniRule"/>
</dbReference>
<comment type="catalytic activity">
    <reaction evidence="1 10">
        <text>1-(5-phospho-beta-D-ribosyl)-ATP + H2O = 1-(5-phospho-beta-D-ribosyl)-5'-AMP + diphosphate + H(+)</text>
        <dbReference type="Rhea" id="RHEA:22828"/>
        <dbReference type="ChEBI" id="CHEBI:15377"/>
        <dbReference type="ChEBI" id="CHEBI:15378"/>
        <dbReference type="ChEBI" id="CHEBI:33019"/>
        <dbReference type="ChEBI" id="CHEBI:59457"/>
        <dbReference type="ChEBI" id="CHEBI:73183"/>
        <dbReference type="EC" id="3.6.1.31"/>
    </reaction>
</comment>
<dbReference type="PANTHER" id="PTHR42945">
    <property type="entry name" value="HISTIDINE BIOSYNTHESIS BIFUNCTIONAL PROTEIN"/>
    <property type="match status" value="1"/>
</dbReference>
<evidence type="ECO:0000256" key="2">
    <source>
        <dbReference type="ARBA" id="ARBA00004496"/>
    </source>
</evidence>
<dbReference type="GO" id="GO:0005737">
    <property type="term" value="C:cytoplasm"/>
    <property type="evidence" value="ECO:0007669"/>
    <property type="project" value="UniProtKB-SubCell"/>
</dbReference>
<dbReference type="NCBIfam" id="NF001611">
    <property type="entry name" value="PRK00400.1-3"/>
    <property type="match status" value="1"/>
</dbReference>
<dbReference type="KEGG" id="saci:Sinac_5157"/>
<accession>L0DIU8</accession>
<dbReference type="SUPFAM" id="SSF101386">
    <property type="entry name" value="all-alpha NTP pyrophosphatases"/>
    <property type="match status" value="1"/>
</dbReference>
<keyword evidence="12" id="KW-1185">Reference proteome</keyword>
<name>L0DIU8_SINAD</name>
<dbReference type="RefSeq" id="WP_015248413.1">
    <property type="nucleotide sequence ID" value="NC_019892.1"/>
</dbReference>
<comment type="subcellular location">
    <subcellularLocation>
        <location evidence="2 10">Cytoplasm</location>
    </subcellularLocation>
</comment>
<comment type="similarity">
    <text evidence="10">Belongs to the PRA-PH family.</text>
</comment>
<evidence type="ECO:0000256" key="9">
    <source>
        <dbReference type="ARBA" id="ARBA00023102"/>
    </source>
</evidence>
<comment type="pathway">
    <text evidence="3 10">Amino-acid biosynthesis; L-histidine biosynthesis; L-histidine from 5-phospho-alpha-D-ribose 1-diphosphate: step 2/9.</text>
</comment>
<dbReference type="InterPro" id="IPR008179">
    <property type="entry name" value="HisE"/>
</dbReference>
<dbReference type="EC" id="3.6.1.31" evidence="10"/>
<dbReference type="CDD" id="cd11534">
    <property type="entry name" value="NTP-PPase_HisIE_like"/>
    <property type="match status" value="1"/>
</dbReference>
<evidence type="ECO:0000256" key="8">
    <source>
        <dbReference type="ARBA" id="ARBA00022840"/>
    </source>
</evidence>
<dbReference type="InterPro" id="IPR021130">
    <property type="entry name" value="PRib-ATP_PPHydrolase-like"/>
</dbReference>
<reference evidence="11 12" key="1">
    <citation type="submission" date="2012-02" db="EMBL/GenBank/DDBJ databases">
        <title>Complete sequence of chromosome of Singulisphaera acidiphila DSM 18658.</title>
        <authorList>
            <consortium name="US DOE Joint Genome Institute (JGI-PGF)"/>
            <person name="Lucas S."/>
            <person name="Copeland A."/>
            <person name="Lapidus A."/>
            <person name="Glavina del Rio T."/>
            <person name="Dalin E."/>
            <person name="Tice H."/>
            <person name="Bruce D."/>
            <person name="Goodwin L."/>
            <person name="Pitluck S."/>
            <person name="Peters L."/>
            <person name="Ovchinnikova G."/>
            <person name="Chertkov O."/>
            <person name="Kyrpides N."/>
            <person name="Mavromatis K."/>
            <person name="Ivanova N."/>
            <person name="Brettin T."/>
            <person name="Detter J.C."/>
            <person name="Han C."/>
            <person name="Larimer F."/>
            <person name="Land M."/>
            <person name="Hauser L."/>
            <person name="Markowitz V."/>
            <person name="Cheng J.-F."/>
            <person name="Hugenholtz P."/>
            <person name="Woyke T."/>
            <person name="Wu D."/>
            <person name="Tindall B."/>
            <person name="Pomrenke H."/>
            <person name="Brambilla E."/>
            <person name="Klenk H.-P."/>
            <person name="Eisen J.A."/>
        </authorList>
    </citation>
    <scope>NUCLEOTIDE SEQUENCE [LARGE SCALE GENOMIC DNA]</scope>
    <source>
        <strain evidence="12">ATCC BAA-1392 / DSM 18658 / VKM B-2454 / MOB10</strain>
    </source>
</reference>
<sequence length="113" mass="11998">MSESSVVSNLMAVIAERKARPPADRSYVVSLLQAGDPKILGKIAEEAAEVVAAAAEPGDGGRDHLVREAADLIFHALVLLGRHDVPWPAVEAELGRRFGISGIVEKESRSSQS</sequence>
<evidence type="ECO:0000313" key="11">
    <source>
        <dbReference type="EMBL" id="AGA29309.1"/>
    </source>
</evidence>
<dbReference type="Gene3D" id="1.10.287.1080">
    <property type="entry name" value="MazG-like"/>
    <property type="match status" value="1"/>
</dbReference>
<keyword evidence="6 10" id="KW-0547">Nucleotide-binding</keyword>
<protein>
    <recommendedName>
        <fullName evidence="10">Phosphoribosyl-ATP pyrophosphatase</fullName>
        <shortName evidence="10">PRA-PH</shortName>
        <ecNumber evidence="10">3.6.1.31</ecNumber>
    </recommendedName>
</protein>
<dbReference type="Proteomes" id="UP000010798">
    <property type="component" value="Chromosome"/>
</dbReference>
<dbReference type="HOGENOM" id="CLU_123337_1_2_0"/>
<organism evidence="11 12">
    <name type="scientific">Singulisphaera acidiphila (strain ATCC BAA-1392 / DSM 18658 / VKM B-2454 / MOB10)</name>
    <dbReference type="NCBI Taxonomy" id="886293"/>
    <lineage>
        <taxon>Bacteria</taxon>
        <taxon>Pseudomonadati</taxon>
        <taxon>Planctomycetota</taxon>
        <taxon>Planctomycetia</taxon>
        <taxon>Isosphaerales</taxon>
        <taxon>Isosphaeraceae</taxon>
        <taxon>Singulisphaera</taxon>
    </lineage>
</organism>
<dbReference type="AlphaFoldDB" id="L0DIU8"/>
<keyword evidence="9 10" id="KW-0368">Histidine biosynthesis</keyword>
<dbReference type="GO" id="GO:0004636">
    <property type="term" value="F:phosphoribosyl-ATP diphosphatase activity"/>
    <property type="evidence" value="ECO:0007669"/>
    <property type="project" value="UniProtKB-UniRule"/>
</dbReference>
<evidence type="ECO:0000256" key="3">
    <source>
        <dbReference type="ARBA" id="ARBA00005204"/>
    </source>
</evidence>
<proteinExistence type="inferred from homology"/>
<evidence type="ECO:0000256" key="5">
    <source>
        <dbReference type="ARBA" id="ARBA00022605"/>
    </source>
</evidence>
<evidence type="ECO:0000256" key="1">
    <source>
        <dbReference type="ARBA" id="ARBA00001460"/>
    </source>
</evidence>
<dbReference type="eggNOG" id="COG0140">
    <property type="taxonomic scope" value="Bacteria"/>
</dbReference>
<keyword evidence="5 10" id="KW-0028">Amino-acid biosynthesis</keyword>
<evidence type="ECO:0000256" key="4">
    <source>
        <dbReference type="ARBA" id="ARBA00022490"/>
    </source>
</evidence>
<dbReference type="GO" id="GO:0005524">
    <property type="term" value="F:ATP binding"/>
    <property type="evidence" value="ECO:0007669"/>
    <property type="project" value="UniProtKB-KW"/>
</dbReference>
<dbReference type="STRING" id="886293.Sinac_5157"/>
<dbReference type="NCBIfam" id="TIGR03188">
    <property type="entry name" value="histidine_hisI"/>
    <property type="match status" value="1"/>
</dbReference>
<dbReference type="Pfam" id="PF01503">
    <property type="entry name" value="PRA-PH"/>
    <property type="match status" value="1"/>
</dbReference>